<dbReference type="EMBL" id="QFOT01000077">
    <property type="protein sequence ID" value="PZP55290.1"/>
    <property type="molecule type" value="Genomic_DNA"/>
</dbReference>
<accession>A0A2W5FN73</accession>
<proteinExistence type="predicted"/>
<dbReference type="AlphaFoldDB" id="A0A2W5FN73"/>
<evidence type="ECO:0000313" key="2">
    <source>
        <dbReference type="EMBL" id="PZP55290.1"/>
    </source>
</evidence>
<dbReference type="InterPro" id="IPR035919">
    <property type="entry name" value="EAL_sf"/>
</dbReference>
<dbReference type="Gene3D" id="3.20.20.450">
    <property type="entry name" value="EAL domain"/>
    <property type="match status" value="1"/>
</dbReference>
<feature type="domain" description="EAL" evidence="1">
    <location>
        <begin position="38"/>
        <end position="200"/>
    </location>
</feature>
<evidence type="ECO:0000313" key="3">
    <source>
        <dbReference type="Proteomes" id="UP000249739"/>
    </source>
</evidence>
<dbReference type="InterPro" id="IPR001633">
    <property type="entry name" value="EAL_dom"/>
</dbReference>
<comment type="caution">
    <text evidence="2">The sequence shown here is derived from an EMBL/GenBank/DDBJ whole genome shotgun (WGS) entry which is preliminary data.</text>
</comment>
<dbReference type="Pfam" id="PF00563">
    <property type="entry name" value="EAL"/>
    <property type="match status" value="1"/>
</dbReference>
<dbReference type="Proteomes" id="UP000249739">
    <property type="component" value="Unassembled WGS sequence"/>
</dbReference>
<sequence>MTAFDQQCFSLAEMQKINLHQTDAAKMEIWDHPHRPGFMFQQYRDVDENKVTAYEALAVLKNADGSALANNIYFDRLRDMPSEWQVKADKFLVPLAIAAAVEKKRLPVAVNVHLSSLCEPEFLALVDDLIDTKALKKGDVMFEIVEPHVPTREQVRCLEKISSRLIGDKGYVLIIDDHDFEIGEDRLEGLAPVCDMVKIDMKDAKPGVEILKSRFSHLSIVVERVTFNDRENIFANYPGVLTQGI</sequence>
<organism evidence="2 3">
    <name type="scientific">Micavibrio aeruginosavorus</name>
    <dbReference type="NCBI Taxonomy" id="349221"/>
    <lineage>
        <taxon>Bacteria</taxon>
        <taxon>Pseudomonadati</taxon>
        <taxon>Bdellovibrionota</taxon>
        <taxon>Bdellovibrionia</taxon>
        <taxon>Bdellovibrionales</taxon>
        <taxon>Pseudobdellovibrionaceae</taxon>
        <taxon>Micavibrio</taxon>
    </lineage>
</organism>
<protein>
    <recommendedName>
        <fullName evidence="1">EAL domain-containing protein</fullName>
    </recommendedName>
</protein>
<evidence type="ECO:0000259" key="1">
    <source>
        <dbReference type="Pfam" id="PF00563"/>
    </source>
</evidence>
<name>A0A2W5FN73_9BACT</name>
<reference evidence="2 3" key="1">
    <citation type="submission" date="2017-08" db="EMBL/GenBank/DDBJ databases">
        <title>Infants hospitalized years apart are colonized by the same room-sourced microbial strains.</title>
        <authorList>
            <person name="Brooks B."/>
            <person name="Olm M.R."/>
            <person name="Firek B.A."/>
            <person name="Baker R."/>
            <person name="Thomas B.C."/>
            <person name="Morowitz M.J."/>
            <person name="Banfield J.F."/>
        </authorList>
    </citation>
    <scope>NUCLEOTIDE SEQUENCE [LARGE SCALE GENOMIC DNA]</scope>
    <source>
        <strain evidence="2">S2_006_000_R2_64</strain>
    </source>
</reference>
<dbReference type="SUPFAM" id="SSF141868">
    <property type="entry name" value="EAL domain-like"/>
    <property type="match status" value="1"/>
</dbReference>
<gene>
    <name evidence="2" type="ORF">DI586_07360</name>
</gene>